<accession>A0A1W0W068</accession>
<dbReference type="PANTHER" id="PTHR47165:SF3">
    <property type="entry name" value="RETROTRANSPOSON-LIKE PROTEIN"/>
    <property type="match status" value="1"/>
</dbReference>
<sequence>MTNRLKLSPVTIHTPPPELTGGHELIQPIMIEHKTLDELNSIDPYEIPKIGYKCTVTITNIHEMPRWWYVGCAKCGKAPEVETVPFLCRCGWKDSTPLYKLSFQAKDDTGEARFFGYDEVSRRIIRRNIDFMLRQSRQAAGLPQHFKDLISRKYTFVVGVTNSSFQDPRFRTYLVKTVSIDYHEKAFVANQNLLVQTPSQTTASTSSGSLALQITDPNALNNQVEMVTQITTLTNASIASTRHTGWQWFFPSQC</sequence>
<reference evidence="2" key="2">
    <citation type="journal article" date="2018" name="Plant J.">
        <title>The Sorghum bicolor reference genome: improved assembly, gene annotations, a transcriptome atlas, and signatures of genome organization.</title>
        <authorList>
            <person name="McCormick R.F."/>
            <person name="Truong S.K."/>
            <person name="Sreedasyam A."/>
            <person name="Jenkins J."/>
            <person name="Shu S."/>
            <person name="Sims D."/>
            <person name="Kennedy M."/>
            <person name="Amirebrahimi M."/>
            <person name="Weers B.D."/>
            <person name="McKinley B."/>
            <person name="Mattison A."/>
            <person name="Morishige D.T."/>
            <person name="Grimwood J."/>
            <person name="Schmutz J."/>
            <person name="Mullet J.E."/>
        </authorList>
    </citation>
    <scope>NUCLEOTIDE SEQUENCE [LARGE SCALE GENOMIC DNA]</scope>
    <source>
        <strain evidence="2">cv. BTx623</strain>
    </source>
</reference>
<dbReference type="Gramene" id="OQU87757">
    <property type="protein sequence ID" value="OQU87757"/>
    <property type="gene ID" value="SORBI_3003G335601"/>
</dbReference>
<organism evidence="1 2">
    <name type="scientific">Sorghum bicolor</name>
    <name type="common">Sorghum</name>
    <name type="synonym">Sorghum vulgare</name>
    <dbReference type="NCBI Taxonomy" id="4558"/>
    <lineage>
        <taxon>Eukaryota</taxon>
        <taxon>Viridiplantae</taxon>
        <taxon>Streptophyta</taxon>
        <taxon>Embryophyta</taxon>
        <taxon>Tracheophyta</taxon>
        <taxon>Spermatophyta</taxon>
        <taxon>Magnoliopsida</taxon>
        <taxon>Liliopsida</taxon>
        <taxon>Poales</taxon>
        <taxon>Poaceae</taxon>
        <taxon>PACMAD clade</taxon>
        <taxon>Panicoideae</taxon>
        <taxon>Andropogonodae</taxon>
        <taxon>Andropogoneae</taxon>
        <taxon>Sorghinae</taxon>
        <taxon>Sorghum</taxon>
    </lineage>
</organism>
<dbReference type="Proteomes" id="UP000000768">
    <property type="component" value="Chromosome 3"/>
</dbReference>
<dbReference type="AlphaFoldDB" id="A0A1W0W068"/>
<dbReference type="FunCoup" id="A0A1W0W068">
    <property type="interactions" value="4"/>
</dbReference>
<dbReference type="SUPFAM" id="SSF50249">
    <property type="entry name" value="Nucleic acid-binding proteins"/>
    <property type="match status" value="1"/>
</dbReference>
<gene>
    <name evidence="1" type="ORF">SORBI_3003G335601</name>
</gene>
<reference evidence="1 2" key="1">
    <citation type="journal article" date="2009" name="Nature">
        <title>The Sorghum bicolor genome and the diversification of grasses.</title>
        <authorList>
            <person name="Paterson A.H."/>
            <person name="Bowers J.E."/>
            <person name="Bruggmann R."/>
            <person name="Dubchak I."/>
            <person name="Grimwood J."/>
            <person name="Gundlach H."/>
            <person name="Haberer G."/>
            <person name="Hellsten U."/>
            <person name="Mitros T."/>
            <person name="Poliakov A."/>
            <person name="Schmutz J."/>
            <person name="Spannagl M."/>
            <person name="Tang H."/>
            <person name="Wang X."/>
            <person name="Wicker T."/>
            <person name="Bharti A.K."/>
            <person name="Chapman J."/>
            <person name="Feltus F.A."/>
            <person name="Gowik U."/>
            <person name="Grigoriev I.V."/>
            <person name="Lyons E."/>
            <person name="Maher C.A."/>
            <person name="Martis M."/>
            <person name="Narechania A."/>
            <person name="Otillar R.P."/>
            <person name="Penning B.W."/>
            <person name="Salamov A.A."/>
            <person name="Wang Y."/>
            <person name="Zhang L."/>
            <person name="Carpita N.C."/>
            <person name="Freeling M."/>
            <person name="Gingle A.R."/>
            <person name="Hash C.T."/>
            <person name="Keller B."/>
            <person name="Klein P."/>
            <person name="Kresovich S."/>
            <person name="McCann M.C."/>
            <person name="Ming R."/>
            <person name="Peterson D.G."/>
            <person name="Mehboob-ur-Rahman"/>
            <person name="Ware D."/>
            <person name="Westhoff P."/>
            <person name="Mayer K.F."/>
            <person name="Messing J."/>
            <person name="Rokhsar D.S."/>
        </authorList>
    </citation>
    <scope>NUCLEOTIDE SEQUENCE [LARGE SCALE GENOMIC DNA]</scope>
    <source>
        <strain evidence="2">cv. BTx623</strain>
    </source>
</reference>
<dbReference type="PANTHER" id="PTHR47165">
    <property type="entry name" value="OS03G0429900 PROTEIN"/>
    <property type="match status" value="1"/>
</dbReference>
<dbReference type="InParanoid" id="A0A1W0W068"/>
<name>A0A1W0W068_SORBI</name>
<dbReference type="Gene3D" id="2.40.50.140">
    <property type="entry name" value="Nucleic acid-binding proteins"/>
    <property type="match status" value="1"/>
</dbReference>
<evidence type="ECO:0008006" key="3">
    <source>
        <dbReference type="Google" id="ProtNLM"/>
    </source>
</evidence>
<proteinExistence type="predicted"/>
<evidence type="ECO:0000313" key="2">
    <source>
        <dbReference type="Proteomes" id="UP000000768"/>
    </source>
</evidence>
<protein>
    <recommendedName>
        <fullName evidence="3">Replication factor A C-terminal domain-containing protein</fullName>
    </recommendedName>
</protein>
<keyword evidence="2" id="KW-1185">Reference proteome</keyword>
<dbReference type="EMBL" id="CM000762">
    <property type="protein sequence ID" value="OQU87757.1"/>
    <property type="molecule type" value="Genomic_DNA"/>
</dbReference>
<evidence type="ECO:0000313" key="1">
    <source>
        <dbReference type="EMBL" id="OQU87757.1"/>
    </source>
</evidence>
<dbReference type="InterPro" id="IPR012340">
    <property type="entry name" value="NA-bd_OB-fold"/>
</dbReference>